<comment type="caution">
    <text evidence="2">The sequence shown here is derived from an EMBL/GenBank/DDBJ whole genome shotgun (WGS) entry which is preliminary data.</text>
</comment>
<evidence type="ECO:0000313" key="2">
    <source>
        <dbReference type="EMBL" id="RSL68911.1"/>
    </source>
</evidence>
<sequence length="137" mass="15203">MDGILHHVELRQLAKEWYPELPYEEAYLKLHHDAFVKFPKELAKPVVAGVKEDLATAIDAADAVYRGRYLEALSIFTRTVQKALARNSNTGSSSQHSNQFNAGQPQDTPSAMTGQMGKGATKTVVREIFNAILKFSL</sequence>
<dbReference type="Proteomes" id="UP000288168">
    <property type="component" value="Unassembled WGS sequence"/>
</dbReference>
<feature type="compositionally biased region" description="Polar residues" evidence="1">
    <location>
        <begin position="86"/>
        <end position="113"/>
    </location>
</feature>
<feature type="region of interest" description="Disordered" evidence="1">
    <location>
        <begin position="86"/>
        <end position="117"/>
    </location>
</feature>
<evidence type="ECO:0000313" key="3">
    <source>
        <dbReference type="Proteomes" id="UP000288168"/>
    </source>
</evidence>
<dbReference type="STRING" id="1325734.A0A428QUP5"/>
<evidence type="ECO:0000256" key="1">
    <source>
        <dbReference type="SAM" id="MobiDB-lite"/>
    </source>
</evidence>
<dbReference type="AlphaFoldDB" id="A0A428QUP5"/>
<accession>A0A428QUP5</accession>
<dbReference type="EMBL" id="NKCI01000015">
    <property type="protein sequence ID" value="RSL68911.1"/>
    <property type="molecule type" value="Genomic_DNA"/>
</dbReference>
<gene>
    <name evidence="2" type="ORF">CEP54_002527</name>
</gene>
<organism evidence="2 3">
    <name type="scientific">Fusarium duplospermum</name>
    <dbReference type="NCBI Taxonomy" id="1325734"/>
    <lineage>
        <taxon>Eukaryota</taxon>
        <taxon>Fungi</taxon>
        <taxon>Dikarya</taxon>
        <taxon>Ascomycota</taxon>
        <taxon>Pezizomycotina</taxon>
        <taxon>Sordariomycetes</taxon>
        <taxon>Hypocreomycetidae</taxon>
        <taxon>Hypocreales</taxon>
        <taxon>Nectriaceae</taxon>
        <taxon>Fusarium</taxon>
        <taxon>Fusarium solani species complex</taxon>
    </lineage>
</organism>
<reference evidence="2 3" key="1">
    <citation type="submission" date="2017-06" db="EMBL/GenBank/DDBJ databases">
        <title>Comparative genomic analysis of Ambrosia Fusariam Clade fungi.</title>
        <authorList>
            <person name="Stajich J.E."/>
            <person name="Carrillo J."/>
            <person name="Kijimoto T."/>
            <person name="Eskalen A."/>
            <person name="O'Donnell K."/>
            <person name="Kasson M."/>
        </authorList>
    </citation>
    <scope>NUCLEOTIDE SEQUENCE [LARGE SCALE GENOMIC DNA]</scope>
    <source>
        <strain evidence="2 3">NRRL62584</strain>
    </source>
</reference>
<keyword evidence="3" id="KW-1185">Reference proteome</keyword>
<dbReference type="OrthoDB" id="3852249at2759"/>
<proteinExistence type="predicted"/>
<name>A0A428QUP5_9HYPO</name>
<protein>
    <submittedName>
        <fullName evidence="2">Uncharacterized protein</fullName>
    </submittedName>
</protein>